<organism evidence="1 3">
    <name type="scientific">Didymodactylos carnosus</name>
    <dbReference type="NCBI Taxonomy" id="1234261"/>
    <lineage>
        <taxon>Eukaryota</taxon>
        <taxon>Metazoa</taxon>
        <taxon>Spiralia</taxon>
        <taxon>Gnathifera</taxon>
        <taxon>Rotifera</taxon>
        <taxon>Eurotatoria</taxon>
        <taxon>Bdelloidea</taxon>
        <taxon>Philodinida</taxon>
        <taxon>Philodinidae</taxon>
        <taxon>Didymodactylos</taxon>
    </lineage>
</organism>
<reference evidence="1" key="1">
    <citation type="submission" date="2021-02" db="EMBL/GenBank/DDBJ databases">
        <authorList>
            <person name="Nowell W R."/>
        </authorList>
    </citation>
    <scope>NUCLEOTIDE SEQUENCE</scope>
</reference>
<dbReference type="Proteomes" id="UP000681722">
    <property type="component" value="Unassembled WGS sequence"/>
</dbReference>
<evidence type="ECO:0000313" key="1">
    <source>
        <dbReference type="EMBL" id="CAF1542158.1"/>
    </source>
</evidence>
<accession>A0A815WHV4</accession>
<dbReference type="Proteomes" id="UP000663829">
    <property type="component" value="Unassembled WGS sequence"/>
</dbReference>
<dbReference type="InterPro" id="IPR050583">
    <property type="entry name" value="Mycobacterial_A85_antigen"/>
</dbReference>
<sequence>MSERVDTSIFCSSALKLPSRTVPDIQPNICTSPCIESPKDQINENQIIKQTNVNNNIKQTQQQIVKLADNLLNVADSDQDLIDKFTPPTIMTPTWVPSLRYPPLAPKRTNNRVGQQFEYDESSTSTSTTALVATITSHHRREWGIDKTLDNLFQTTSSVGKGVIVVGIDNGGSERLNELTPFSNSQYGGGQADKYLEFIIQKLKPYIDTHFQTKSERQHTVILGSSSGGLVSFYAAARYSHIFGRVGVFSPSFWFSDEIYRYAGAMCTLSDINPKLYFVCGGKESASTIPDMEKMIQLFIDNKKYTIDKNIKSVVKNDGEHSEWFWKREFVGAIQWLFND</sequence>
<dbReference type="Gene3D" id="3.40.50.1820">
    <property type="entry name" value="alpha/beta hydrolase"/>
    <property type="match status" value="1"/>
</dbReference>
<keyword evidence="3" id="KW-1185">Reference proteome</keyword>
<name>A0A815WHV4_9BILA</name>
<dbReference type="PANTHER" id="PTHR48098:SF6">
    <property type="entry name" value="FERRI-BACILLIBACTIN ESTERASE BESA"/>
    <property type="match status" value="1"/>
</dbReference>
<dbReference type="EMBL" id="CAJNOQ010026002">
    <property type="protein sequence ID" value="CAF1542158.1"/>
    <property type="molecule type" value="Genomic_DNA"/>
</dbReference>
<evidence type="ECO:0008006" key="4">
    <source>
        <dbReference type="Google" id="ProtNLM"/>
    </source>
</evidence>
<dbReference type="Pfam" id="PF00756">
    <property type="entry name" value="Esterase"/>
    <property type="match status" value="1"/>
</dbReference>
<gene>
    <name evidence="1" type="ORF">GPM918_LOCUS38695</name>
    <name evidence="2" type="ORF">SRO942_LOCUS39535</name>
</gene>
<evidence type="ECO:0000313" key="3">
    <source>
        <dbReference type="Proteomes" id="UP000663829"/>
    </source>
</evidence>
<dbReference type="InterPro" id="IPR000801">
    <property type="entry name" value="Esterase-like"/>
</dbReference>
<evidence type="ECO:0000313" key="2">
    <source>
        <dbReference type="EMBL" id="CAF4402599.1"/>
    </source>
</evidence>
<dbReference type="InterPro" id="IPR029058">
    <property type="entry name" value="AB_hydrolase_fold"/>
</dbReference>
<dbReference type="EMBL" id="CAJOBC010091641">
    <property type="protein sequence ID" value="CAF4402599.1"/>
    <property type="molecule type" value="Genomic_DNA"/>
</dbReference>
<dbReference type="SUPFAM" id="SSF53474">
    <property type="entry name" value="alpha/beta-Hydrolases"/>
    <property type="match status" value="1"/>
</dbReference>
<dbReference type="AlphaFoldDB" id="A0A815WHV4"/>
<dbReference type="PANTHER" id="PTHR48098">
    <property type="entry name" value="ENTEROCHELIN ESTERASE-RELATED"/>
    <property type="match status" value="1"/>
</dbReference>
<comment type="caution">
    <text evidence="1">The sequence shown here is derived from an EMBL/GenBank/DDBJ whole genome shotgun (WGS) entry which is preliminary data.</text>
</comment>
<proteinExistence type="predicted"/>
<protein>
    <recommendedName>
        <fullName evidence="4">Esterase</fullName>
    </recommendedName>
</protein>